<reference evidence="5" key="1">
    <citation type="submission" date="2021-03" db="EMBL/GenBank/DDBJ databases">
        <title>Draft genome sequence of rust myrtle Austropuccinia psidii MF-1, a brazilian biotype.</title>
        <authorList>
            <person name="Quecine M.C."/>
            <person name="Pachon D.M.R."/>
            <person name="Bonatelli M.L."/>
            <person name="Correr F.H."/>
            <person name="Franceschini L.M."/>
            <person name="Leite T.F."/>
            <person name="Margarido G.R.A."/>
            <person name="Almeida C.A."/>
            <person name="Ferrarezi J.A."/>
            <person name="Labate C.A."/>
        </authorList>
    </citation>
    <scope>NUCLEOTIDE SEQUENCE</scope>
    <source>
        <strain evidence="5">MF-1</strain>
    </source>
</reference>
<accession>A0A9Q3GCU3</accession>
<keyword evidence="6" id="KW-1185">Reference proteome</keyword>
<dbReference type="PANTHER" id="PTHR12121">
    <property type="entry name" value="CARBON CATABOLITE REPRESSOR PROTEIN 4"/>
    <property type="match status" value="1"/>
</dbReference>
<dbReference type="Gene3D" id="3.60.10.10">
    <property type="entry name" value="Endonuclease/exonuclease/phosphatase"/>
    <property type="match status" value="1"/>
</dbReference>
<comment type="similarity">
    <text evidence="1">Belongs to the CCR4/nocturin family.</text>
</comment>
<evidence type="ECO:0000256" key="2">
    <source>
        <dbReference type="ARBA" id="ARBA00022801"/>
    </source>
</evidence>
<dbReference type="SUPFAM" id="SSF56219">
    <property type="entry name" value="DNase I-like"/>
    <property type="match status" value="1"/>
</dbReference>
<feature type="domain" description="Endonuclease/exonuclease/phosphatase" evidence="4">
    <location>
        <begin position="152"/>
        <end position="516"/>
    </location>
</feature>
<organism evidence="5 6">
    <name type="scientific">Austropuccinia psidii MF-1</name>
    <dbReference type="NCBI Taxonomy" id="1389203"/>
    <lineage>
        <taxon>Eukaryota</taxon>
        <taxon>Fungi</taxon>
        <taxon>Dikarya</taxon>
        <taxon>Basidiomycota</taxon>
        <taxon>Pucciniomycotina</taxon>
        <taxon>Pucciniomycetes</taxon>
        <taxon>Pucciniales</taxon>
        <taxon>Sphaerophragmiaceae</taxon>
        <taxon>Austropuccinia</taxon>
    </lineage>
</organism>
<dbReference type="EMBL" id="AVOT02000455">
    <property type="protein sequence ID" value="MBW0462938.1"/>
    <property type="molecule type" value="Genomic_DNA"/>
</dbReference>
<sequence>MEWEHGSTALYDEREKLISNRGSVQRYLSCIASQLNVNATNRMVLGFRTHSRSNPGQSFLSLKPSFTVGHSLHHLINRAMDADELIAEKRRARAAKKSEKQKVNISGQPNQQQAGHSPQMYLARKLKSVGITVNQSEQNHNNLAGGKTLKIMTWNILAQCLVRRTLFPGSDFLKWKDRGSAITREILHYDPDVICLQEVDRLPDHGPVLNKAGFDYTHVIGGYEEDGKQHGLLIGWKRDLLNLSRKDVIRLDEQQFQSRHGLSRVTRNVALNCALAFNHHSGGLIIGTAHLFWHARFAYERVRQTGFLAKAICEFSMTNEDTAKWPVFIAGDLNEEPGGPSYRLLSGAEMSEREKLIVNESCLVHKSVDQLFDQASRQYVTFEGDEDRVFKDVRQAETVDGLFDLEELRSIYGPWSWSSLYGTWGAKMPDEENNRFKDRLDQRQEPASILSSDFDIKVGKYEPMWTNFTPLWRCTLDYIWLLNNGSNVHVVSLLPTHRTELLEPGLPRLGVEPSDHIALMAEIMIGPE</sequence>
<dbReference type="AlphaFoldDB" id="A0A9Q3GCU3"/>
<dbReference type="PANTHER" id="PTHR12121:SF45">
    <property type="entry name" value="NOCTURNIN"/>
    <property type="match status" value="1"/>
</dbReference>
<dbReference type="InterPro" id="IPR005135">
    <property type="entry name" value="Endo/exonuclease/phosphatase"/>
</dbReference>
<name>A0A9Q3GCU3_9BASI</name>
<proteinExistence type="inferred from homology"/>
<feature type="region of interest" description="Disordered" evidence="3">
    <location>
        <begin position="91"/>
        <end position="116"/>
    </location>
</feature>
<evidence type="ECO:0000256" key="3">
    <source>
        <dbReference type="SAM" id="MobiDB-lite"/>
    </source>
</evidence>
<dbReference type="OrthoDB" id="428734at2759"/>
<dbReference type="GO" id="GO:0006139">
    <property type="term" value="P:nucleobase-containing compound metabolic process"/>
    <property type="evidence" value="ECO:0007669"/>
    <property type="project" value="UniProtKB-ARBA"/>
</dbReference>
<comment type="caution">
    <text evidence="5">The sequence shown here is derived from an EMBL/GenBank/DDBJ whole genome shotgun (WGS) entry which is preliminary data.</text>
</comment>
<dbReference type="InterPro" id="IPR036691">
    <property type="entry name" value="Endo/exonu/phosph_ase_sf"/>
</dbReference>
<dbReference type="InterPro" id="IPR050410">
    <property type="entry name" value="CCR4/nocturin_mRNA_transcr"/>
</dbReference>
<dbReference type="GO" id="GO:0000175">
    <property type="term" value="F:3'-5'-RNA exonuclease activity"/>
    <property type="evidence" value="ECO:0007669"/>
    <property type="project" value="TreeGrafter"/>
</dbReference>
<dbReference type="Proteomes" id="UP000765509">
    <property type="component" value="Unassembled WGS sequence"/>
</dbReference>
<evidence type="ECO:0000313" key="5">
    <source>
        <dbReference type="EMBL" id="MBW0462938.1"/>
    </source>
</evidence>
<dbReference type="Pfam" id="PF03372">
    <property type="entry name" value="Exo_endo_phos"/>
    <property type="match status" value="1"/>
</dbReference>
<evidence type="ECO:0000313" key="6">
    <source>
        <dbReference type="Proteomes" id="UP000765509"/>
    </source>
</evidence>
<gene>
    <name evidence="5" type="ORF">O181_002653</name>
</gene>
<evidence type="ECO:0000256" key="1">
    <source>
        <dbReference type="ARBA" id="ARBA00010774"/>
    </source>
</evidence>
<protein>
    <recommendedName>
        <fullName evidence="4">Endonuclease/exonuclease/phosphatase domain-containing protein</fullName>
    </recommendedName>
</protein>
<keyword evidence="2" id="KW-0378">Hydrolase</keyword>
<feature type="compositionally biased region" description="Polar residues" evidence="3">
    <location>
        <begin position="103"/>
        <end position="116"/>
    </location>
</feature>
<evidence type="ECO:0000259" key="4">
    <source>
        <dbReference type="Pfam" id="PF03372"/>
    </source>
</evidence>